<organism evidence="2 3">
    <name type="scientific">Armillaria borealis</name>
    <dbReference type="NCBI Taxonomy" id="47425"/>
    <lineage>
        <taxon>Eukaryota</taxon>
        <taxon>Fungi</taxon>
        <taxon>Dikarya</taxon>
        <taxon>Basidiomycota</taxon>
        <taxon>Agaricomycotina</taxon>
        <taxon>Agaricomycetes</taxon>
        <taxon>Agaricomycetidae</taxon>
        <taxon>Agaricales</taxon>
        <taxon>Marasmiineae</taxon>
        <taxon>Physalacriaceae</taxon>
        <taxon>Armillaria</taxon>
    </lineage>
</organism>
<reference evidence="2" key="1">
    <citation type="submission" date="2023-06" db="EMBL/GenBank/DDBJ databases">
        <authorList>
            <consortium name="Lawrence Berkeley National Laboratory"/>
            <person name="Ahrendt S."/>
            <person name="Sahu N."/>
            <person name="Indic B."/>
            <person name="Wong-Bajracharya J."/>
            <person name="Merenyi Z."/>
            <person name="Ke H.-M."/>
            <person name="Monk M."/>
            <person name="Kocsube S."/>
            <person name="Drula E."/>
            <person name="Lipzen A."/>
            <person name="Balint B."/>
            <person name="Henrissat B."/>
            <person name="Andreopoulos B."/>
            <person name="Martin F.M."/>
            <person name="Harder C.B."/>
            <person name="Rigling D."/>
            <person name="Ford K.L."/>
            <person name="Foster G.D."/>
            <person name="Pangilinan J."/>
            <person name="Papanicolaou A."/>
            <person name="Barry K."/>
            <person name="LaButti K."/>
            <person name="Viragh M."/>
            <person name="Koriabine M."/>
            <person name="Yan M."/>
            <person name="Riley R."/>
            <person name="Champramary S."/>
            <person name="Plett K.L."/>
            <person name="Tsai I.J."/>
            <person name="Slot J."/>
            <person name="Sipos G."/>
            <person name="Plett J."/>
            <person name="Nagy L.G."/>
            <person name="Grigoriev I.V."/>
        </authorList>
    </citation>
    <scope>NUCLEOTIDE SEQUENCE</scope>
    <source>
        <strain evidence="2">FPL87.14</strain>
    </source>
</reference>
<evidence type="ECO:0000313" key="3">
    <source>
        <dbReference type="Proteomes" id="UP001175226"/>
    </source>
</evidence>
<name>A0AA39J081_9AGAR</name>
<dbReference type="EMBL" id="JAUEPT010000095">
    <property type="protein sequence ID" value="KAK0432384.1"/>
    <property type="molecule type" value="Genomic_DNA"/>
</dbReference>
<comment type="caution">
    <text evidence="2">The sequence shown here is derived from an EMBL/GenBank/DDBJ whole genome shotgun (WGS) entry which is preliminary data.</text>
</comment>
<evidence type="ECO:0000313" key="2">
    <source>
        <dbReference type="EMBL" id="KAK0432384.1"/>
    </source>
</evidence>
<accession>A0AA39J081</accession>
<dbReference type="AlphaFoldDB" id="A0AA39J081"/>
<sequence>MNQDTRPTNKQFIREFVRSQVGHMLRSWNWDEVGNNLPSTVMFSIIKESWPIDMIRFSLTSYGAHEIVTDFMQKAFLLQQSTRLLASGSCGVSFLLRKAFAGADFDVFVHSMFFDEVEAFLKKAGYGAGRCLGSLAPTAINQGDPAFSNSAVVAVYEYVNSNNKKIQVILCSHTPLDVLLSFHSSTFSLYYDRPIAHTLFIAMPMNFVSHDRTVSLYPRATFNLSVNYERADSRLPTVAGCLKYAGCGWLPANVANTQENTDHRDEERCVGDRYCWVIPLLLDCVPSGTTQSIASHTWKLSYTRTNQGWSTQYSLFKPEADKPSYCISESVQTALRDSRFTCSYMEFPSFVRGLFAMSDTTPSRIPSESVASSSEPSDDVCAMEVNNLHSSLLEESSPPVEERLTEDIPSSSAAPADMCMNHSHSYSFSDQNRKVFMPSMTFKSHTMALKMMSHDVSASTDRTDPVHAAPTSVDSMTRPRESGGNSSYNYSFSDQKRKVFMPSLSFKVHAVAPITMPHEVPASDHCAISITDRGSGNETYSFSDMGRQVFTLSNCLEIHGISSHIAPGSENA</sequence>
<feature type="region of interest" description="Disordered" evidence="1">
    <location>
        <begin position="456"/>
        <end position="487"/>
    </location>
</feature>
<gene>
    <name evidence="2" type="ORF">EV421DRAFT_1910997</name>
</gene>
<evidence type="ECO:0000256" key="1">
    <source>
        <dbReference type="SAM" id="MobiDB-lite"/>
    </source>
</evidence>
<protein>
    <submittedName>
        <fullName evidence="2">Uncharacterized protein</fullName>
    </submittedName>
</protein>
<dbReference type="Proteomes" id="UP001175226">
    <property type="component" value="Unassembled WGS sequence"/>
</dbReference>
<proteinExistence type="predicted"/>
<keyword evidence="3" id="KW-1185">Reference proteome</keyword>